<name>A0ABV1BTX8_9FIRM</name>
<reference evidence="2 3" key="1">
    <citation type="submission" date="2024-03" db="EMBL/GenBank/DDBJ databases">
        <title>Human intestinal bacterial collection.</title>
        <authorList>
            <person name="Pauvert C."/>
            <person name="Hitch T.C.A."/>
            <person name="Clavel T."/>
        </authorList>
    </citation>
    <scope>NUCLEOTIDE SEQUENCE [LARGE SCALE GENOMIC DNA]</scope>
    <source>
        <strain evidence="2 3">CLA-AA-H255</strain>
    </source>
</reference>
<evidence type="ECO:0000313" key="3">
    <source>
        <dbReference type="Proteomes" id="UP001442364"/>
    </source>
</evidence>
<sequence length="100" mass="11195">MGKFIYLANIIAADVDFYNIEGNRGDSYLPFIGFMMFVVGAVVAFMGFSKYITAKKNFNLFYDLRDSVKVDKATNEKNKKTGIIMIAAGIIVLIVSFFVI</sequence>
<organism evidence="2 3">
    <name type="scientific">[Lactobacillus] rogosae</name>
    <dbReference type="NCBI Taxonomy" id="706562"/>
    <lineage>
        <taxon>Bacteria</taxon>
        <taxon>Bacillati</taxon>
        <taxon>Bacillota</taxon>
        <taxon>Clostridia</taxon>
        <taxon>Lachnospirales</taxon>
        <taxon>Lachnospiraceae</taxon>
        <taxon>Lachnospira</taxon>
    </lineage>
</organism>
<protein>
    <recommendedName>
        <fullName evidence="4">DUF3899 domain-containing protein</fullName>
    </recommendedName>
</protein>
<comment type="caution">
    <text evidence="2">The sequence shown here is derived from an EMBL/GenBank/DDBJ whole genome shotgun (WGS) entry which is preliminary data.</text>
</comment>
<feature type="transmembrane region" description="Helical" evidence="1">
    <location>
        <begin position="82"/>
        <end position="99"/>
    </location>
</feature>
<keyword evidence="1" id="KW-0472">Membrane</keyword>
<keyword evidence="3" id="KW-1185">Reference proteome</keyword>
<evidence type="ECO:0000256" key="1">
    <source>
        <dbReference type="SAM" id="Phobius"/>
    </source>
</evidence>
<evidence type="ECO:0000313" key="2">
    <source>
        <dbReference type="EMBL" id="MEQ2379199.1"/>
    </source>
</evidence>
<dbReference type="Proteomes" id="UP001442364">
    <property type="component" value="Unassembled WGS sequence"/>
</dbReference>
<proteinExistence type="predicted"/>
<dbReference type="EMBL" id="JBBMER010000003">
    <property type="protein sequence ID" value="MEQ2379199.1"/>
    <property type="molecule type" value="Genomic_DNA"/>
</dbReference>
<feature type="transmembrane region" description="Helical" evidence="1">
    <location>
        <begin position="28"/>
        <end position="48"/>
    </location>
</feature>
<accession>A0ABV1BTX8</accession>
<gene>
    <name evidence="2" type="ORF">WMO14_04815</name>
</gene>
<keyword evidence="1" id="KW-0812">Transmembrane</keyword>
<keyword evidence="1" id="KW-1133">Transmembrane helix</keyword>
<dbReference type="RefSeq" id="WP_022501220.1">
    <property type="nucleotide sequence ID" value="NZ_DAWCMB010000169.1"/>
</dbReference>
<evidence type="ECO:0008006" key="4">
    <source>
        <dbReference type="Google" id="ProtNLM"/>
    </source>
</evidence>